<dbReference type="EMBL" id="JBFOLJ010000007">
    <property type="protein sequence ID" value="KAL2521535.1"/>
    <property type="molecule type" value="Genomic_DNA"/>
</dbReference>
<dbReference type="AlphaFoldDB" id="A0ABD1U928"/>
<sequence>MSIEALAMAGVNCTECGINLEPSDELELQPPPLYLVAEEKYLSFQDNKKAADINKLLINGEPIKERIREWAKAVASINSTYISDSKSVRNVNDATALEIVSRKEALKSINYVTNFFLVVEALNLGA</sequence>
<name>A0ABD1U928_9LAMI</name>
<organism evidence="1 2">
    <name type="scientific">Forsythia ovata</name>
    <dbReference type="NCBI Taxonomy" id="205694"/>
    <lineage>
        <taxon>Eukaryota</taxon>
        <taxon>Viridiplantae</taxon>
        <taxon>Streptophyta</taxon>
        <taxon>Embryophyta</taxon>
        <taxon>Tracheophyta</taxon>
        <taxon>Spermatophyta</taxon>
        <taxon>Magnoliopsida</taxon>
        <taxon>eudicotyledons</taxon>
        <taxon>Gunneridae</taxon>
        <taxon>Pentapetalae</taxon>
        <taxon>asterids</taxon>
        <taxon>lamiids</taxon>
        <taxon>Lamiales</taxon>
        <taxon>Oleaceae</taxon>
        <taxon>Forsythieae</taxon>
        <taxon>Forsythia</taxon>
    </lineage>
</organism>
<protein>
    <submittedName>
        <fullName evidence="1">Uncharacterized protein</fullName>
    </submittedName>
</protein>
<comment type="caution">
    <text evidence="1">The sequence shown here is derived from an EMBL/GenBank/DDBJ whole genome shotgun (WGS) entry which is preliminary data.</text>
</comment>
<evidence type="ECO:0000313" key="1">
    <source>
        <dbReference type="EMBL" id="KAL2521535.1"/>
    </source>
</evidence>
<evidence type="ECO:0000313" key="2">
    <source>
        <dbReference type="Proteomes" id="UP001604277"/>
    </source>
</evidence>
<dbReference type="Proteomes" id="UP001604277">
    <property type="component" value="Unassembled WGS sequence"/>
</dbReference>
<gene>
    <name evidence="1" type="ORF">Fot_25458</name>
</gene>
<reference evidence="2" key="1">
    <citation type="submission" date="2024-07" db="EMBL/GenBank/DDBJ databases">
        <title>Two chromosome-level genome assemblies of Korean endemic species Abeliophyllum distichum and Forsythia ovata (Oleaceae).</title>
        <authorList>
            <person name="Jang H."/>
        </authorList>
    </citation>
    <scope>NUCLEOTIDE SEQUENCE [LARGE SCALE GENOMIC DNA]</scope>
</reference>
<proteinExistence type="predicted"/>
<keyword evidence="2" id="KW-1185">Reference proteome</keyword>
<accession>A0ABD1U928</accession>